<feature type="compositionally biased region" description="Low complexity" evidence="1">
    <location>
        <begin position="225"/>
        <end position="239"/>
    </location>
</feature>
<dbReference type="Proteomes" id="UP000053611">
    <property type="component" value="Unassembled WGS sequence"/>
</dbReference>
<evidence type="ECO:0000256" key="1">
    <source>
        <dbReference type="SAM" id="MobiDB-lite"/>
    </source>
</evidence>
<dbReference type="RefSeq" id="XP_018280195.1">
    <property type="nucleotide sequence ID" value="XM_018427165.1"/>
</dbReference>
<sequence length="349" mass="37780">MATTMSMGSRVSCLIARGKHFGCICWALTNPLIDGQRRATGRRLKCATWSGLLRPTIFRSLSLFLSFSSSSSLIIPSSRVPFAPNTPATLAYPREPLVFTDLAPRFLPPPVFVVAPPRVPPTLTSTCHRRSLFHPCPHLPLTALPTTPPTLTDPFPHLKASMPPSRQPGRLLIPHSVSVFPLSFPRRSSTWTPPPTASSYIPALPPCSLSQRIKPTPFGRSVPGSMTSSATSNTSSSCTPRLSSFSGTRALSTLCSQCSNSSAITTRTGTAPVGSSSWARRSLNTSQALANWSKLLASPFTPSRILSTASATHLSIHLQSRTLHSRRTLRMRLIAFVRLSCSRVAKKVE</sequence>
<evidence type="ECO:0000313" key="3">
    <source>
        <dbReference type="Proteomes" id="UP000053611"/>
    </source>
</evidence>
<keyword evidence="3" id="KW-1185">Reference proteome</keyword>
<gene>
    <name evidence="2" type="ORF">CC85DRAFT_42410</name>
</gene>
<protein>
    <submittedName>
        <fullName evidence="2">Uncharacterized protein</fullName>
    </submittedName>
</protein>
<organism evidence="2 3">
    <name type="scientific">Cutaneotrichosporon oleaginosum</name>
    <dbReference type="NCBI Taxonomy" id="879819"/>
    <lineage>
        <taxon>Eukaryota</taxon>
        <taxon>Fungi</taxon>
        <taxon>Dikarya</taxon>
        <taxon>Basidiomycota</taxon>
        <taxon>Agaricomycotina</taxon>
        <taxon>Tremellomycetes</taxon>
        <taxon>Trichosporonales</taxon>
        <taxon>Trichosporonaceae</taxon>
        <taxon>Cutaneotrichosporon</taxon>
    </lineage>
</organism>
<proteinExistence type="predicted"/>
<dbReference type="AlphaFoldDB" id="A0A0J1B7I5"/>
<name>A0A0J1B7I5_9TREE</name>
<dbReference type="GeneID" id="28987768"/>
<feature type="region of interest" description="Disordered" evidence="1">
    <location>
        <begin position="220"/>
        <end position="239"/>
    </location>
</feature>
<reference evidence="2 3" key="1">
    <citation type="submission" date="2015-03" db="EMBL/GenBank/DDBJ databases">
        <title>Genomics and transcriptomics of the oil-accumulating basidiomycete yeast T. oleaginosus allow insights into substrate utilization and the diverse evolutionary trajectories of mating systems in fungi.</title>
        <authorList>
            <consortium name="DOE Joint Genome Institute"/>
            <person name="Kourist R."/>
            <person name="Kracht O."/>
            <person name="Bracharz F."/>
            <person name="Lipzen A."/>
            <person name="Nolan M."/>
            <person name="Ohm R."/>
            <person name="Grigoriev I."/>
            <person name="Sun S."/>
            <person name="Heitman J."/>
            <person name="Bruck T."/>
            <person name="Nowrousian M."/>
        </authorList>
    </citation>
    <scope>NUCLEOTIDE SEQUENCE [LARGE SCALE GENOMIC DNA]</scope>
    <source>
        <strain evidence="2 3">IBC0246</strain>
    </source>
</reference>
<dbReference type="EMBL" id="KQ087192">
    <property type="protein sequence ID" value="KLT43704.1"/>
    <property type="molecule type" value="Genomic_DNA"/>
</dbReference>
<accession>A0A0J1B7I5</accession>
<evidence type="ECO:0000313" key="2">
    <source>
        <dbReference type="EMBL" id="KLT43704.1"/>
    </source>
</evidence>